<accession>A0A1A9VU10</accession>
<keyword evidence="3" id="KW-1185">Reference proteome</keyword>
<dbReference type="AlphaFoldDB" id="A0A1A9VU10"/>
<dbReference type="EnsemblMetazoa" id="GAUT047595-RA">
    <property type="protein sequence ID" value="GAUT047595-PA"/>
    <property type="gene ID" value="GAUT047595"/>
</dbReference>
<evidence type="ECO:0000313" key="3">
    <source>
        <dbReference type="Proteomes" id="UP000078200"/>
    </source>
</evidence>
<reference evidence="2" key="1">
    <citation type="submission" date="2020-05" db="UniProtKB">
        <authorList>
            <consortium name="EnsemblMetazoa"/>
        </authorList>
    </citation>
    <scope>IDENTIFICATION</scope>
    <source>
        <strain evidence="2">TTRI</strain>
    </source>
</reference>
<feature type="region of interest" description="Disordered" evidence="1">
    <location>
        <begin position="51"/>
        <end position="78"/>
    </location>
</feature>
<dbReference type="Proteomes" id="UP000078200">
    <property type="component" value="Unassembled WGS sequence"/>
</dbReference>
<name>A0A1A9VU10_GLOAU</name>
<dbReference type="VEuPathDB" id="VectorBase:GAUT047595"/>
<evidence type="ECO:0000313" key="2">
    <source>
        <dbReference type="EnsemblMetazoa" id="GAUT047595-PA"/>
    </source>
</evidence>
<evidence type="ECO:0000256" key="1">
    <source>
        <dbReference type="SAM" id="MobiDB-lite"/>
    </source>
</evidence>
<sequence length="120" mass="12888">MPPLMTPVITFSTALGSIPMAAIIDTGVGKITDAGVGKMKTNNVTLFQMEEEKQKGSCEPEPGATERTRAPGNGLKPSHTKIGASWGYYPFLTLRTASSPNWMNYKVLFVNSSIHCAPIS</sequence>
<feature type="compositionally biased region" description="Basic and acidic residues" evidence="1">
    <location>
        <begin position="51"/>
        <end position="69"/>
    </location>
</feature>
<protein>
    <submittedName>
        <fullName evidence="2">Uncharacterized protein</fullName>
    </submittedName>
</protein>
<proteinExistence type="predicted"/>
<organism evidence="2 3">
    <name type="scientific">Glossina austeni</name>
    <name type="common">Savannah tsetse fly</name>
    <dbReference type="NCBI Taxonomy" id="7395"/>
    <lineage>
        <taxon>Eukaryota</taxon>
        <taxon>Metazoa</taxon>
        <taxon>Ecdysozoa</taxon>
        <taxon>Arthropoda</taxon>
        <taxon>Hexapoda</taxon>
        <taxon>Insecta</taxon>
        <taxon>Pterygota</taxon>
        <taxon>Neoptera</taxon>
        <taxon>Endopterygota</taxon>
        <taxon>Diptera</taxon>
        <taxon>Brachycera</taxon>
        <taxon>Muscomorpha</taxon>
        <taxon>Hippoboscoidea</taxon>
        <taxon>Glossinidae</taxon>
        <taxon>Glossina</taxon>
    </lineage>
</organism>